<organism evidence="1 2">
    <name type="scientific">Lacrimispora amygdalina</name>
    <dbReference type="NCBI Taxonomy" id="253257"/>
    <lineage>
        <taxon>Bacteria</taxon>
        <taxon>Bacillati</taxon>
        <taxon>Bacillota</taxon>
        <taxon>Clostridia</taxon>
        <taxon>Lachnospirales</taxon>
        <taxon>Lachnospiraceae</taxon>
        <taxon>Lacrimispora</taxon>
    </lineage>
</organism>
<reference evidence="1 2" key="1">
    <citation type="submission" date="2018-07" db="EMBL/GenBank/DDBJ databases">
        <title>New species, Clostridium PI-S10-A1B.</title>
        <authorList>
            <person name="Krishna G."/>
            <person name="Summeta K."/>
            <person name="Shikha S."/>
            <person name="Prabhu P.B."/>
            <person name="Suresh K."/>
        </authorList>
    </citation>
    <scope>NUCLEOTIDE SEQUENCE [LARGE SCALE GENOMIC DNA]</scope>
    <source>
        <strain evidence="1 2">PI-S10-A1B</strain>
    </source>
</reference>
<dbReference type="EMBL" id="QOHO01000100">
    <property type="protein sequence ID" value="RFZ76217.1"/>
    <property type="molecule type" value="Genomic_DNA"/>
</dbReference>
<name>A0A3E2N5E4_9FIRM</name>
<protein>
    <submittedName>
        <fullName evidence="1">Uncharacterized protein</fullName>
    </submittedName>
</protein>
<dbReference type="Proteomes" id="UP000260680">
    <property type="component" value="Unassembled WGS sequence"/>
</dbReference>
<sequence length="110" mass="12698">MNEQKKVIDMSPEELNEWLASLPAPEDDAPYLPFSDPDPYFKYAPREQAQSRLFNKDGHLTVRNYCAMALPQITVTLRSGRTIYRFTGSYDGNRSLPAKLLDRMVRDNEN</sequence>
<comment type="caution">
    <text evidence="1">The sequence shown here is derived from an EMBL/GenBank/DDBJ whole genome shotgun (WGS) entry which is preliminary data.</text>
</comment>
<evidence type="ECO:0000313" key="2">
    <source>
        <dbReference type="Proteomes" id="UP000260680"/>
    </source>
</evidence>
<proteinExistence type="predicted"/>
<dbReference type="RefSeq" id="WP_117419627.1">
    <property type="nucleotide sequence ID" value="NZ_QOHO01000100.1"/>
</dbReference>
<evidence type="ECO:0000313" key="1">
    <source>
        <dbReference type="EMBL" id="RFZ76217.1"/>
    </source>
</evidence>
<dbReference type="OrthoDB" id="2054352at2"/>
<dbReference type="AlphaFoldDB" id="A0A3E2N5E4"/>
<gene>
    <name evidence="1" type="ORF">DS742_24860</name>
</gene>
<accession>A0A3E2N5E4</accession>